<comment type="caution">
    <text evidence="4">The sequence shown here is derived from an EMBL/GenBank/DDBJ whole genome shotgun (WGS) entry which is preliminary data.</text>
</comment>
<dbReference type="GO" id="GO:0016616">
    <property type="term" value="F:oxidoreductase activity, acting on the CH-OH group of donors, NAD or NADP as acceptor"/>
    <property type="evidence" value="ECO:0007669"/>
    <property type="project" value="UniProtKB-ARBA"/>
</dbReference>
<dbReference type="OrthoDB" id="1933717at2759"/>
<dbReference type="Proteomes" id="UP000475862">
    <property type="component" value="Unassembled WGS sequence"/>
</dbReference>
<dbReference type="Gene3D" id="3.40.50.720">
    <property type="entry name" value="NAD(P)-binding Rossmann-like Domain"/>
    <property type="match status" value="1"/>
</dbReference>
<evidence type="ECO:0008006" key="6">
    <source>
        <dbReference type="Google" id="ProtNLM"/>
    </source>
</evidence>
<organism evidence="4 5">
    <name type="scientific">Aphis glycines</name>
    <name type="common">Soybean aphid</name>
    <dbReference type="NCBI Taxonomy" id="307491"/>
    <lineage>
        <taxon>Eukaryota</taxon>
        <taxon>Metazoa</taxon>
        <taxon>Ecdysozoa</taxon>
        <taxon>Arthropoda</taxon>
        <taxon>Hexapoda</taxon>
        <taxon>Insecta</taxon>
        <taxon>Pterygota</taxon>
        <taxon>Neoptera</taxon>
        <taxon>Paraneoptera</taxon>
        <taxon>Hemiptera</taxon>
        <taxon>Sternorrhyncha</taxon>
        <taxon>Aphidomorpha</taxon>
        <taxon>Aphidoidea</taxon>
        <taxon>Aphididae</taxon>
        <taxon>Aphidini</taxon>
        <taxon>Aphis</taxon>
        <taxon>Aphis</taxon>
    </lineage>
</organism>
<protein>
    <recommendedName>
        <fullName evidence="6">Dehydrogenase/reductase SDR family member 11</fullName>
    </recommendedName>
</protein>
<dbReference type="PRINTS" id="PR00080">
    <property type="entry name" value="SDRFAMILY"/>
</dbReference>
<sequence length="259" mass="28628">MDKWVGKVAVVTGASSGIGAATCRRLVDSGMIVVGFARRENRLEELRETLTGKPGEFHYYKVDLCSEQNIREAFAWVKNKLKSVDVLVNNAGVWKNCDVLGNTQDWKLMFDTNVLGPSICSKEAVKIMKEFEINGHIININSDSGHYPPTLMANMSVYSATKFSSVSITESLRELLALQMLPIRVTSISPGLVDTEMVDDMTTAINTSPMLKPSNIADAIVYSLSAPQYVNISEILIRPTSETMLPFIKDAFQELNISL</sequence>
<gene>
    <name evidence="4" type="ORF">AGLY_015253</name>
</gene>
<keyword evidence="5" id="KW-1185">Reference proteome</keyword>
<evidence type="ECO:0000313" key="4">
    <source>
        <dbReference type="EMBL" id="KAE9524214.1"/>
    </source>
</evidence>
<dbReference type="AlphaFoldDB" id="A0A6G0T1Y8"/>
<dbReference type="InterPro" id="IPR036291">
    <property type="entry name" value="NAD(P)-bd_dom_sf"/>
</dbReference>
<comment type="similarity">
    <text evidence="1 3">Belongs to the short-chain dehydrogenases/reductases (SDR) family.</text>
</comment>
<evidence type="ECO:0000313" key="5">
    <source>
        <dbReference type="Proteomes" id="UP000475862"/>
    </source>
</evidence>
<proteinExistence type="inferred from homology"/>
<dbReference type="EMBL" id="VYZN01000070">
    <property type="protein sequence ID" value="KAE9524214.1"/>
    <property type="molecule type" value="Genomic_DNA"/>
</dbReference>
<evidence type="ECO:0000256" key="2">
    <source>
        <dbReference type="ARBA" id="ARBA00023002"/>
    </source>
</evidence>
<dbReference type="PANTHER" id="PTHR43115:SF4">
    <property type="entry name" value="DEHYDROGENASE_REDUCTASE SDR FAMILY MEMBER 11"/>
    <property type="match status" value="1"/>
</dbReference>
<dbReference type="InterPro" id="IPR002347">
    <property type="entry name" value="SDR_fam"/>
</dbReference>
<dbReference type="Pfam" id="PF00106">
    <property type="entry name" value="adh_short"/>
    <property type="match status" value="1"/>
</dbReference>
<dbReference type="SUPFAM" id="SSF51735">
    <property type="entry name" value="NAD(P)-binding Rossmann-fold domains"/>
    <property type="match status" value="1"/>
</dbReference>
<name>A0A6G0T1Y8_APHGL</name>
<keyword evidence="2" id="KW-0560">Oxidoreductase</keyword>
<dbReference type="FunFam" id="3.40.50.720:FF:000047">
    <property type="entry name" value="NADP-dependent L-serine/L-allo-threonine dehydrogenase"/>
    <property type="match status" value="1"/>
</dbReference>
<reference evidence="4 5" key="1">
    <citation type="submission" date="2019-08" db="EMBL/GenBank/DDBJ databases">
        <title>The genome of the soybean aphid Biotype 1, its phylome, world population structure and adaptation to the North American continent.</title>
        <authorList>
            <person name="Giordano R."/>
            <person name="Donthu R.K."/>
            <person name="Hernandez A.G."/>
            <person name="Wright C.L."/>
            <person name="Zimin A.V."/>
        </authorList>
    </citation>
    <scope>NUCLEOTIDE SEQUENCE [LARGE SCALE GENOMIC DNA]</scope>
    <source>
        <tissue evidence="4">Whole aphids</tissue>
    </source>
</reference>
<dbReference type="PANTHER" id="PTHR43115">
    <property type="entry name" value="DEHYDROGENASE/REDUCTASE SDR FAMILY MEMBER 11"/>
    <property type="match status" value="1"/>
</dbReference>
<evidence type="ECO:0000256" key="1">
    <source>
        <dbReference type="ARBA" id="ARBA00006484"/>
    </source>
</evidence>
<dbReference type="PRINTS" id="PR00081">
    <property type="entry name" value="GDHRDH"/>
</dbReference>
<evidence type="ECO:0000256" key="3">
    <source>
        <dbReference type="RuleBase" id="RU000363"/>
    </source>
</evidence>
<accession>A0A6G0T1Y8</accession>